<keyword evidence="2" id="KW-1185">Reference proteome</keyword>
<protein>
    <submittedName>
        <fullName evidence="1">Uncharacterized protein</fullName>
    </submittedName>
</protein>
<accession>A0AAN8T1V2</accession>
<dbReference type="EMBL" id="JBANQN010000010">
    <property type="protein sequence ID" value="KAK6778950.1"/>
    <property type="molecule type" value="Genomic_DNA"/>
</dbReference>
<dbReference type="AlphaFoldDB" id="A0AAN8T1V2"/>
<proteinExistence type="predicted"/>
<reference evidence="1 2" key="1">
    <citation type="submission" date="2024-02" db="EMBL/GenBank/DDBJ databases">
        <title>de novo genome assembly of Solanum bulbocastanum strain 11H21.</title>
        <authorList>
            <person name="Hosaka A.J."/>
        </authorList>
    </citation>
    <scope>NUCLEOTIDE SEQUENCE [LARGE SCALE GENOMIC DNA]</scope>
    <source>
        <tissue evidence="1">Young leaves</tissue>
    </source>
</reference>
<dbReference type="Proteomes" id="UP001371456">
    <property type="component" value="Unassembled WGS sequence"/>
</dbReference>
<sequence length="58" mass="6807">MLMRSKKKLLLKSSHKMLMLSTCRVIVSMVTVIDTFKKLIPVITLPRYSAPYQSYCQW</sequence>
<evidence type="ECO:0000313" key="1">
    <source>
        <dbReference type="EMBL" id="KAK6778950.1"/>
    </source>
</evidence>
<evidence type="ECO:0000313" key="2">
    <source>
        <dbReference type="Proteomes" id="UP001371456"/>
    </source>
</evidence>
<gene>
    <name evidence="1" type="ORF">RDI58_025668</name>
</gene>
<comment type="caution">
    <text evidence="1">The sequence shown here is derived from an EMBL/GenBank/DDBJ whole genome shotgun (WGS) entry which is preliminary data.</text>
</comment>
<organism evidence="1 2">
    <name type="scientific">Solanum bulbocastanum</name>
    <name type="common">Wild potato</name>
    <dbReference type="NCBI Taxonomy" id="147425"/>
    <lineage>
        <taxon>Eukaryota</taxon>
        <taxon>Viridiplantae</taxon>
        <taxon>Streptophyta</taxon>
        <taxon>Embryophyta</taxon>
        <taxon>Tracheophyta</taxon>
        <taxon>Spermatophyta</taxon>
        <taxon>Magnoliopsida</taxon>
        <taxon>eudicotyledons</taxon>
        <taxon>Gunneridae</taxon>
        <taxon>Pentapetalae</taxon>
        <taxon>asterids</taxon>
        <taxon>lamiids</taxon>
        <taxon>Solanales</taxon>
        <taxon>Solanaceae</taxon>
        <taxon>Solanoideae</taxon>
        <taxon>Solaneae</taxon>
        <taxon>Solanum</taxon>
    </lineage>
</organism>
<name>A0AAN8T1V2_SOLBU</name>